<proteinExistence type="predicted"/>
<accession>A0A0E9QV07</accession>
<reference evidence="1" key="1">
    <citation type="submission" date="2014-11" db="EMBL/GenBank/DDBJ databases">
        <authorList>
            <person name="Amaro Gonzalez C."/>
        </authorList>
    </citation>
    <scope>NUCLEOTIDE SEQUENCE</scope>
</reference>
<sequence>MCGAHHGHVRAVVQVLWAQLLFGWVFGSELTFELPDNAKHVLL</sequence>
<reference evidence="1" key="2">
    <citation type="journal article" date="2015" name="Fish Shellfish Immunol.">
        <title>Early steps in the European eel (Anguilla anguilla)-Vibrio vulnificus interaction in the gills: Role of the RtxA13 toxin.</title>
        <authorList>
            <person name="Callol A."/>
            <person name="Pajuelo D."/>
            <person name="Ebbesson L."/>
            <person name="Teles M."/>
            <person name="MacKenzie S."/>
            <person name="Amaro C."/>
        </authorList>
    </citation>
    <scope>NUCLEOTIDE SEQUENCE</scope>
</reference>
<protein>
    <submittedName>
        <fullName evidence="1">Uncharacterized protein</fullName>
    </submittedName>
</protein>
<organism evidence="1">
    <name type="scientific">Anguilla anguilla</name>
    <name type="common">European freshwater eel</name>
    <name type="synonym">Muraena anguilla</name>
    <dbReference type="NCBI Taxonomy" id="7936"/>
    <lineage>
        <taxon>Eukaryota</taxon>
        <taxon>Metazoa</taxon>
        <taxon>Chordata</taxon>
        <taxon>Craniata</taxon>
        <taxon>Vertebrata</taxon>
        <taxon>Euteleostomi</taxon>
        <taxon>Actinopterygii</taxon>
        <taxon>Neopterygii</taxon>
        <taxon>Teleostei</taxon>
        <taxon>Anguilliformes</taxon>
        <taxon>Anguillidae</taxon>
        <taxon>Anguilla</taxon>
    </lineage>
</organism>
<dbReference type="AlphaFoldDB" id="A0A0E9QV07"/>
<dbReference type="EMBL" id="GBXM01088325">
    <property type="protein sequence ID" value="JAH20252.1"/>
    <property type="molecule type" value="Transcribed_RNA"/>
</dbReference>
<evidence type="ECO:0000313" key="1">
    <source>
        <dbReference type="EMBL" id="JAH20252.1"/>
    </source>
</evidence>
<name>A0A0E9QV07_ANGAN</name>